<dbReference type="GO" id="GO:0030198">
    <property type="term" value="P:extracellular matrix organization"/>
    <property type="evidence" value="ECO:0007669"/>
    <property type="project" value="TreeGrafter"/>
</dbReference>
<dbReference type="Pfam" id="PF19030">
    <property type="entry name" value="TSP1_ADAMTS"/>
    <property type="match status" value="1"/>
</dbReference>
<dbReference type="InterPro" id="IPR000884">
    <property type="entry name" value="TSP1_rpt"/>
</dbReference>
<dbReference type="InterPro" id="IPR036383">
    <property type="entry name" value="TSP1_rpt_sf"/>
</dbReference>
<dbReference type="GO" id="GO:0006508">
    <property type="term" value="P:proteolysis"/>
    <property type="evidence" value="ECO:0007669"/>
    <property type="project" value="TreeGrafter"/>
</dbReference>
<dbReference type="AlphaFoldDB" id="A0AAD8ABY9"/>
<comment type="subcellular location">
    <subcellularLocation>
        <location evidence="1">Secreted</location>
    </subcellularLocation>
</comment>
<dbReference type="SUPFAM" id="SSF82895">
    <property type="entry name" value="TSP-1 type 1 repeat"/>
    <property type="match status" value="1"/>
</dbReference>
<evidence type="ECO:0000313" key="3">
    <source>
        <dbReference type="EMBL" id="KAJ9595133.1"/>
    </source>
</evidence>
<feature type="non-terminal residue" evidence="3">
    <location>
        <position position="177"/>
    </location>
</feature>
<proteinExistence type="predicted"/>
<dbReference type="GO" id="GO:0004222">
    <property type="term" value="F:metalloendopeptidase activity"/>
    <property type="evidence" value="ECO:0007669"/>
    <property type="project" value="TreeGrafter"/>
</dbReference>
<dbReference type="PANTHER" id="PTHR13723:SF281">
    <property type="entry name" value="PAPILIN"/>
    <property type="match status" value="1"/>
</dbReference>
<keyword evidence="4" id="KW-1185">Reference proteome</keyword>
<feature type="non-terminal residue" evidence="3">
    <location>
        <position position="1"/>
    </location>
</feature>
<dbReference type="EMBL" id="JASPKZ010002691">
    <property type="protein sequence ID" value="KAJ9595133.1"/>
    <property type="molecule type" value="Genomic_DNA"/>
</dbReference>
<keyword evidence="2" id="KW-0964">Secreted</keyword>
<evidence type="ECO:0000256" key="2">
    <source>
        <dbReference type="ARBA" id="ARBA00022525"/>
    </source>
</evidence>
<dbReference type="Gene3D" id="2.20.100.10">
    <property type="entry name" value="Thrombospondin type-1 (TSP1) repeat"/>
    <property type="match status" value="1"/>
</dbReference>
<gene>
    <name evidence="3" type="ORF">L9F63_013573</name>
</gene>
<dbReference type="InterPro" id="IPR050439">
    <property type="entry name" value="ADAMTS_ADAMTS-like"/>
</dbReference>
<dbReference type="GO" id="GO:0005576">
    <property type="term" value="C:extracellular region"/>
    <property type="evidence" value="ECO:0007669"/>
    <property type="project" value="UniProtKB-SubCell"/>
</dbReference>
<organism evidence="3 4">
    <name type="scientific">Diploptera punctata</name>
    <name type="common">Pacific beetle cockroach</name>
    <dbReference type="NCBI Taxonomy" id="6984"/>
    <lineage>
        <taxon>Eukaryota</taxon>
        <taxon>Metazoa</taxon>
        <taxon>Ecdysozoa</taxon>
        <taxon>Arthropoda</taxon>
        <taxon>Hexapoda</taxon>
        <taxon>Insecta</taxon>
        <taxon>Pterygota</taxon>
        <taxon>Neoptera</taxon>
        <taxon>Polyneoptera</taxon>
        <taxon>Dictyoptera</taxon>
        <taxon>Blattodea</taxon>
        <taxon>Blaberoidea</taxon>
        <taxon>Blaberidae</taxon>
        <taxon>Diplopterinae</taxon>
        <taxon>Diploptera</taxon>
    </lineage>
</organism>
<name>A0AAD8ABY9_DIPPU</name>
<dbReference type="Proteomes" id="UP001233999">
    <property type="component" value="Unassembled WGS sequence"/>
</dbReference>
<evidence type="ECO:0000256" key="1">
    <source>
        <dbReference type="ARBA" id="ARBA00004613"/>
    </source>
</evidence>
<dbReference type="PROSITE" id="PS50092">
    <property type="entry name" value="TSP1"/>
    <property type="match status" value="1"/>
</dbReference>
<reference evidence="3" key="1">
    <citation type="journal article" date="2023" name="IScience">
        <title>Live-bearing cockroach genome reveals convergent evolutionary mechanisms linked to viviparity in insects and beyond.</title>
        <authorList>
            <person name="Fouks B."/>
            <person name="Harrison M.C."/>
            <person name="Mikhailova A.A."/>
            <person name="Marchal E."/>
            <person name="English S."/>
            <person name="Carruthers M."/>
            <person name="Jennings E.C."/>
            <person name="Chiamaka E.L."/>
            <person name="Frigard R.A."/>
            <person name="Pippel M."/>
            <person name="Attardo G.M."/>
            <person name="Benoit J.B."/>
            <person name="Bornberg-Bauer E."/>
            <person name="Tobe S.S."/>
        </authorList>
    </citation>
    <scope>NUCLEOTIDE SEQUENCE</scope>
    <source>
        <strain evidence="3">Stay&amp;Tobe</strain>
    </source>
</reference>
<dbReference type="GO" id="GO:0031012">
    <property type="term" value="C:extracellular matrix"/>
    <property type="evidence" value="ECO:0007669"/>
    <property type="project" value="TreeGrafter"/>
</dbReference>
<reference evidence="3" key="2">
    <citation type="submission" date="2023-05" db="EMBL/GenBank/DDBJ databases">
        <authorList>
            <person name="Fouks B."/>
        </authorList>
    </citation>
    <scope>NUCLEOTIDE SEQUENCE</scope>
    <source>
        <strain evidence="3">Stay&amp;Tobe</strain>
        <tissue evidence="3">Testes</tissue>
    </source>
</reference>
<dbReference type="PANTHER" id="PTHR13723">
    <property type="entry name" value="ADAMTS A DISINTEGRIN AND METALLOPROTEASE WITH THROMBOSPONDIN MOTIFS PROTEASE"/>
    <property type="match status" value="1"/>
</dbReference>
<protein>
    <submittedName>
        <fullName evidence="3">Uncharacterized protein</fullName>
    </submittedName>
</protein>
<evidence type="ECO:0000313" key="4">
    <source>
        <dbReference type="Proteomes" id="UP001233999"/>
    </source>
</evidence>
<accession>A0AAD8ABY9</accession>
<sequence>HQSWMRPAYWLHEESGCLWCVWWGMDSLALSLFITGKTSPSPTVLLPAAEVSFQGLSCILNIMNRVTGAQVDEQLCNASERPEHKMVECNTHRCPAKWFEDEWGPCSVSCGGGSRFRQVHCAEEGNGTRYKRIASRIRVAVNIAFFHLRHSHRCFKDKLKMVSTLFLFLKYSRHFSP</sequence>
<comment type="caution">
    <text evidence="3">The sequence shown here is derived from an EMBL/GenBank/DDBJ whole genome shotgun (WGS) entry which is preliminary data.</text>
</comment>